<dbReference type="InterPro" id="IPR035994">
    <property type="entry name" value="Nucleoside_phosphorylase_sf"/>
</dbReference>
<dbReference type="InterPro" id="IPR000845">
    <property type="entry name" value="Nucleoside_phosphorylase_d"/>
</dbReference>
<evidence type="ECO:0000256" key="1">
    <source>
        <dbReference type="ARBA" id="ARBA00010456"/>
    </source>
</evidence>
<feature type="binding site" description="in other chain" evidence="5">
    <location>
        <begin position="203"/>
        <end position="204"/>
    </location>
    <ligand>
        <name>a purine D-ribonucleoside</name>
        <dbReference type="ChEBI" id="CHEBI:142355"/>
        <note>ligand shared between dimeric partners</note>
    </ligand>
</feature>
<reference evidence="7 8" key="1">
    <citation type="submission" date="2018-03" db="EMBL/GenBank/DDBJ databases">
        <title>Bacillus urumqiensis sp. nov., a moderately haloalkaliphilic bacterium isolated from a salt lake.</title>
        <authorList>
            <person name="Zhao B."/>
            <person name="Liao Z."/>
        </authorList>
    </citation>
    <scope>NUCLEOTIDE SEQUENCE [LARGE SCALE GENOMIC DNA]</scope>
    <source>
        <strain evidence="7 8">BZ-SZ-XJ18</strain>
    </source>
</reference>
<dbReference type="InterPro" id="IPR004402">
    <property type="entry name" value="DeoD-type"/>
</dbReference>
<feature type="binding site" description="in other chain" evidence="5">
    <location>
        <begin position="87"/>
        <end position="90"/>
    </location>
    <ligand>
        <name>phosphate</name>
        <dbReference type="ChEBI" id="CHEBI:43474"/>
        <note>ligand shared between dimeric partners</note>
    </ligand>
</feature>
<dbReference type="NCBIfam" id="TIGR00107">
    <property type="entry name" value="deoD"/>
    <property type="match status" value="1"/>
</dbReference>
<comment type="function">
    <text evidence="5">Catalyzes the reversible phosphorolytic breakdown of the N-glycosidic bond in the beta-(deoxy)ribonucleoside molecules, with the formation of the corresponding free purine bases and pentose-1-phosphate.</text>
</comment>
<keyword evidence="3 5" id="KW-0808">Transferase</keyword>
<comment type="catalytic activity">
    <reaction evidence="5">
        <text>a purine D-ribonucleoside + phosphate = a purine nucleobase + alpha-D-ribose 1-phosphate</text>
        <dbReference type="Rhea" id="RHEA:19805"/>
        <dbReference type="ChEBI" id="CHEBI:26386"/>
        <dbReference type="ChEBI" id="CHEBI:43474"/>
        <dbReference type="ChEBI" id="CHEBI:57720"/>
        <dbReference type="ChEBI" id="CHEBI:142355"/>
        <dbReference type="EC" id="2.4.2.1"/>
    </reaction>
</comment>
<feature type="binding site" evidence="5">
    <location>
        <position position="43"/>
    </location>
    <ligand>
        <name>phosphate</name>
        <dbReference type="ChEBI" id="CHEBI:43474"/>
        <note>ligand shared between dimeric partners</note>
    </ligand>
</feature>
<dbReference type="SUPFAM" id="SSF53167">
    <property type="entry name" value="Purine and uridine phosphorylases"/>
    <property type="match status" value="1"/>
</dbReference>
<dbReference type="PANTHER" id="PTHR43691:SF11">
    <property type="entry name" value="FI09636P-RELATED"/>
    <property type="match status" value="1"/>
</dbReference>
<feature type="binding site" description="in other chain" evidence="5">
    <location>
        <position position="24"/>
    </location>
    <ligand>
        <name>phosphate</name>
        <dbReference type="ChEBI" id="CHEBI:43474"/>
        <note>ligand shared between dimeric partners</note>
    </ligand>
</feature>
<dbReference type="PANTHER" id="PTHR43691">
    <property type="entry name" value="URIDINE PHOSPHORYLASE"/>
    <property type="match status" value="1"/>
</dbReference>
<evidence type="ECO:0000256" key="4">
    <source>
        <dbReference type="ARBA" id="ARBA00048447"/>
    </source>
</evidence>
<evidence type="ECO:0000256" key="5">
    <source>
        <dbReference type="HAMAP-Rule" id="MF_01627"/>
    </source>
</evidence>
<dbReference type="GO" id="GO:0004731">
    <property type="term" value="F:purine-nucleoside phosphorylase activity"/>
    <property type="evidence" value="ECO:0007669"/>
    <property type="project" value="UniProtKB-UniRule"/>
</dbReference>
<dbReference type="EMBL" id="PVNS01000010">
    <property type="protein sequence ID" value="PRO65064.1"/>
    <property type="molecule type" value="Genomic_DNA"/>
</dbReference>
<dbReference type="GO" id="GO:0005829">
    <property type="term" value="C:cytosol"/>
    <property type="evidence" value="ECO:0007669"/>
    <property type="project" value="TreeGrafter"/>
</dbReference>
<dbReference type="Gene3D" id="3.40.50.1580">
    <property type="entry name" value="Nucleoside phosphorylase domain"/>
    <property type="match status" value="1"/>
</dbReference>
<feature type="domain" description="Nucleoside phosphorylase" evidence="6">
    <location>
        <begin position="16"/>
        <end position="229"/>
    </location>
</feature>
<evidence type="ECO:0000313" key="7">
    <source>
        <dbReference type="EMBL" id="PRO65064.1"/>
    </source>
</evidence>
<protein>
    <recommendedName>
        <fullName evidence="5">Purine nucleoside phosphorylase DeoD-type</fullName>
        <shortName evidence="5">PNP</shortName>
        <ecNumber evidence="5">2.4.2.1</ecNumber>
    </recommendedName>
</protein>
<keyword evidence="8" id="KW-1185">Reference proteome</keyword>
<evidence type="ECO:0000256" key="2">
    <source>
        <dbReference type="ARBA" id="ARBA00022676"/>
    </source>
</evidence>
<dbReference type="GO" id="GO:0004850">
    <property type="term" value="F:uridine phosphorylase activity"/>
    <property type="evidence" value="ECO:0007669"/>
    <property type="project" value="UniProtKB-EC"/>
</dbReference>
<dbReference type="InterPro" id="IPR018016">
    <property type="entry name" value="Nucleoside_phosphorylase_CS"/>
</dbReference>
<dbReference type="PROSITE" id="PS01232">
    <property type="entry name" value="PNP_UDP_1"/>
    <property type="match status" value="1"/>
</dbReference>
<comment type="subunit">
    <text evidence="5">Homohexamer; trimer of homodimers.</text>
</comment>
<dbReference type="NCBIfam" id="NF009914">
    <property type="entry name" value="PRK13374.1"/>
    <property type="match status" value="1"/>
</dbReference>
<proteinExistence type="inferred from homology"/>
<feature type="site" description="Important for catalytic activity" evidence="5">
    <location>
        <position position="217"/>
    </location>
</feature>
<gene>
    <name evidence="5 7" type="primary">deoD</name>
    <name evidence="7" type="ORF">C6I21_11495</name>
</gene>
<accession>A0A2P6MFK2</accession>
<dbReference type="EC" id="2.4.2.1" evidence="5"/>
<dbReference type="HAMAP" id="MF_01627">
    <property type="entry name" value="Pur_nucleosid_phosp"/>
    <property type="match status" value="1"/>
</dbReference>
<dbReference type="Proteomes" id="UP000243650">
    <property type="component" value="Unassembled WGS sequence"/>
</dbReference>
<sequence>MSVHIGANQGDIAEAILLPGDPLRAQYIAENFLEDAVKYNDVRGMYGFTGTYKGKRVSVQGTGMGVPSISIYAHELINEFGVKKLIRVGTCGAIQKDVKVRDVILGMSATTNSGVNQHEFKGIDFAPTADFSLLKKAYDGAVAQGLSVNVGNVFTSDIFYNEDKDLIPMLARHQVLAVEMESSALYTLAARFGVQALSVLTVSDHIITGEETSSQERQETFNEMVHVALAAAVADDV</sequence>
<comment type="catalytic activity">
    <reaction evidence="5">
        <text>a purine 2'-deoxy-D-ribonucleoside + phosphate = a purine nucleobase + 2-deoxy-alpha-D-ribose 1-phosphate</text>
        <dbReference type="Rhea" id="RHEA:36431"/>
        <dbReference type="ChEBI" id="CHEBI:26386"/>
        <dbReference type="ChEBI" id="CHEBI:43474"/>
        <dbReference type="ChEBI" id="CHEBI:57259"/>
        <dbReference type="ChEBI" id="CHEBI:142361"/>
        <dbReference type="EC" id="2.4.2.1"/>
    </reaction>
</comment>
<comment type="similarity">
    <text evidence="1 5">Belongs to the PNP/UDP phosphorylase family.</text>
</comment>
<keyword evidence="2 5" id="KW-0328">Glycosyltransferase</keyword>
<feature type="binding site" evidence="5">
    <location>
        <position position="4"/>
    </location>
    <ligand>
        <name>a purine D-ribonucleoside</name>
        <dbReference type="ChEBI" id="CHEBI:142355"/>
        <note>ligand shared between dimeric partners</note>
    </ligand>
</feature>
<feature type="binding site" description="in other chain" evidence="5">
    <location>
        <position position="20"/>
    </location>
    <ligand>
        <name>phosphate</name>
        <dbReference type="ChEBI" id="CHEBI:43474"/>
        <note>ligand shared between dimeric partners</note>
    </ligand>
</feature>
<comment type="caution">
    <text evidence="7">The sequence shown here is derived from an EMBL/GenBank/DDBJ whole genome shotgun (WGS) entry which is preliminary data.</text>
</comment>
<evidence type="ECO:0000259" key="6">
    <source>
        <dbReference type="Pfam" id="PF01048"/>
    </source>
</evidence>
<dbReference type="Pfam" id="PF01048">
    <property type="entry name" value="PNP_UDP_1"/>
    <property type="match status" value="1"/>
</dbReference>
<dbReference type="CDD" id="cd09006">
    <property type="entry name" value="PNP_EcPNPI-like"/>
    <property type="match status" value="1"/>
</dbReference>
<dbReference type="NCBIfam" id="NF004489">
    <property type="entry name" value="PRK05819.1"/>
    <property type="match status" value="1"/>
</dbReference>
<dbReference type="OrthoDB" id="9782889at2"/>
<feature type="active site" description="Proton donor" evidence="5">
    <location>
        <position position="204"/>
    </location>
</feature>
<evidence type="ECO:0000256" key="3">
    <source>
        <dbReference type="ARBA" id="ARBA00022679"/>
    </source>
</evidence>
<dbReference type="AlphaFoldDB" id="A0A2P6MFK2"/>
<dbReference type="GO" id="GO:0006152">
    <property type="term" value="P:purine nucleoside catabolic process"/>
    <property type="evidence" value="ECO:0007669"/>
    <property type="project" value="TreeGrafter"/>
</dbReference>
<organism evidence="7 8">
    <name type="scientific">Alkalicoccus urumqiensis</name>
    <name type="common">Bacillus urumqiensis</name>
    <dbReference type="NCBI Taxonomy" id="1548213"/>
    <lineage>
        <taxon>Bacteria</taxon>
        <taxon>Bacillati</taxon>
        <taxon>Bacillota</taxon>
        <taxon>Bacilli</taxon>
        <taxon>Bacillales</taxon>
        <taxon>Bacillaceae</taxon>
        <taxon>Alkalicoccus</taxon>
    </lineage>
</organism>
<dbReference type="RefSeq" id="WP_105959620.1">
    <property type="nucleotide sequence ID" value="NZ_PVNS01000010.1"/>
</dbReference>
<feature type="binding site" description="in other chain" evidence="5">
    <location>
        <begin position="179"/>
        <end position="181"/>
    </location>
    <ligand>
        <name>a purine D-ribonucleoside</name>
        <dbReference type="ChEBI" id="CHEBI:142355"/>
        <note>ligand shared between dimeric partners</note>
    </ligand>
</feature>
<comment type="catalytic activity">
    <reaction evidence="4">
        <text>uridine + phosphate = alpha-D-ribose 1-phosphate + uracil</text>
        <dbReference type="Rhea" id="RHEA:24388"/>
        <dbReference type="ChEBI" id="CHEBI:16704"/>
        <dbReference type="ChEBI" id="CHEBI:17568"/>
        <dbReference type="ChEBI" id="CHEBI:43474"/>
        <dbReference type="ChEBI" id="CHEBI:57720"/>
        <dbReference type="EC" id="2.4.2.3"/>
    </reaction>
</comment>
<evidence type="ECO:0000313" key="8">
    <source>
        <dbReference type="Proteomes" id="UP000243650"/>
    </source>
</evidence>
<name>A0A2P6MFK2_ALKUR</name>